<organism evidence="8 9">
    <name type="scientific">Bacillus oleivorans</name>
    <dbReference type="NCBI Taxonomy" id="1448271"/>
    <lineage>
        <taxon>Bacteria</taxon>
        <taxon>Bacillati</taxon>
        <taxon>Bacillota</taxon>
        <taxon>Bacilli</taxon>
        <taxon>Bacillales</taxon>
        <taxon>Bacillaceae</taxon>
        <taxon>Bacillus</taxon>
    </lineage>
</organism>
<feature type="transmembrane region" description="Helical" evidence="7">
    <location>
        <begin position="139"/>
        <end position="160"/>
    </location>
</feature>
<evidence type="ECO:0000313" key="9">
    <source>
        <dbReference type="Proteomes" id="UP000219546"/>
    </source>
</evidence>
<keyword evidence="3" id="KW-0813">Transport</keyword>
<evidence type="ECO:0000256" key="3">
    <source>
        <dbReference type="ARBA" id="ARBA00022448"/>
    </source>
</evidence>
<reference evidence="8 9" key="1">
    <citation type="submission" date="2017-08" db="EMBL/GenBank/DDBJ databases">
        <authorList>
            <person name="de Groot N.N."/>
        </authorList>
    </citation>
    <scope>NUCLEOTIDE SEQUENCE [LARGE SCALE GENOMIC DNA]</scope>
    <source>
        <strain evidence="8 9">JC228</strain>
    </source>
</reference>
<dbReference type="RefSeq" id="WP_245855981.1">
    <property type="nucleotide sequence ID" value="NZ_JBEPMQ010000011.1"/>
</dbReference>
<feature type="transmembrane region" description="Helical" evidence="7">
    <location>
        <begin position="197"/>
        <end position="217"/>
    </location>
</feature>
<feature type="transmembrane region" description="Helical" evidence="7">
    <location>
        <begin position="244"/>
        <end position="263"/>
    </location>
</feature>
<feature type="transmembrane region" description="Helical" evidence="7">
    <location>
        <begin position="381"/>
        <end position="399"/>
    </location>
</feature>
<evidence type="ECO:0000256" key="4">
    <source>
        <dbReference type="ARBA" id="ARBA00022692"/>
    </source>
</evidence>
<evidence type="ECO:0000256" key="5">
    <source>
        <dbReference type="ARBA" id="ARBA00022989"/>
    </source>
</evidence>
<dbReference type="GO" id="GO:0005886">
    <property type="term" value="C:plasma membrane"/>
    <property type="evidence" value="ECO:0007669"/>
    <property type="project" value="TreeGrafter"/>
</dbReference>
<protein>
    <submittedName>
        <fullName evidence="8">Xanthine/uracil permease</fullName>
    </submittedName>
</protein>
<feature type="transmembrane region" description="Helical" evidence="7">
    <location>
        <begin position="411"/>
        <end position="431"/>
    </location>
</feature>
<evidence type="ECO:0000256" key="2">
    <source>
        <dbReference type="ARBA" id="ARBA00008821"/>
    </source>
</evidence>
<feature type="transmembrane region" description="Helical" evidence="7">
    <location>
        <begin position="172"/>
        <end position="190"/>
    </location>
</feature>
<feature type="transmembrane region" description="Helical" evidence="7">
    <location>
        <begin position="284"/>
        <end position="304"/>
    </location>
</feature>
<dbReference type="PANTHER" id="PTHR42810">
    <property type="entry name" value="PURINE PERMEASE C1399.01C-RELATED"/>
    <property type="match status" value="1"/>
</dbReference>
<feature type="transmembrane region" description="Helical" evidence="7">
    <location>
        <begin position="85"/>
        <end position="105"/>
    </location>
</feature>
<dbReference type="Proteomes" id="UP000219546">
    <property type="component" value="Unassembled WGS sequence"/>
</dbReference>
<evidence type="ECO:0000256" key="7">
    <source>
        <dbReference type="SAM" id="Phobius"/>
    </source>
</evidence>
<feature type="transmembrane region" description="Helical" evidence="7">
    <location>
        <begin position="111"/>
        <end position="132"/>
    </location>
</feature>
<proteinExistence type="inferred from homology"/>
<sequence>MNNLLRIVESGDMMRNSITLFSSIQWLFFIFANTIVVPLSIGTAFELPAADIAMMVKTTLIFTGIACILQARFGHQYPIMEGHSGLFWGVMLNLSLSASALGLSLTEIGGGIATGILLYAVAALLIVTFNLVSWVQRIFSPMVASVYLFLLSFQLIFIFFEGMLGKEADGTIDIPVSLLSVFIVILVIILKIKGNTLISNFSILIGIVVGWILYVLLFPEDTASANLNGGSFKLFPLGKPNLEIGIIIVTFFTGLLNISNTIASIDSAAKIFKEKAKPVQYRKSMLLTGIYSFFASGFGLVPYTPFTSTIGFLQSTRIYERKPFYLGGALLTLMGLIPLFGSFLATLPITIGNAVLLVSYLQLFGTAYSSLNGATFTSNTIFRLAIPFLFGVSLMNLPVEIYSSLPALIQPFISNGMLMGMLFSIIFELTIKWERLDQVE</sequence>
<keyword evidence="6 7" id="KW-0472">Membrane</keyword>
<name>A0A285D6D3_9BACI</name>
<dbReference type="Pfam" id="PF00860">
    <property type="entry name" value="Xan_ur_permease"/>
    <property type="match status" value="1"/>
</dbReference>
<feature type="transmembrane region" description="Helical" evidence="7">
    <location>
        <begin position="20"/>
        <end position="40"/>
    </location>
</feature>
<dbReference type="AlphaFoldDB" id="A0A285D6D3"/>
<accession>A0A285D6D3</accession>
<dbReference type="InterPro" id="IPR006043">
    <property type="entry name" value="NCS2"/>
</dbReference>
<comment type="subcellular location">
    <subcellularLocation>
        <location evidence="1">Membrane</location>
        <topology evidence="1">Multi-pass membrane protein</topology>
    </subcellularLocation>
</comment>
<evidence type="ECO:0000256" key="6">
    <source>
        <dbReference type="ARBA" id="ARBA00023136"/>
    </source>
</evidence>
<keyword evidence="4 7" id="KW-0812">Transmembrane</keyword>
<comment type="similarity">
    <text evidence="2">Belongs to the nucleobase:cation symporter-2 (NCS2) (TC 2.A.40) family.</text>
</comment>
<dbReference type="NCBIfam" id="NF008502">
    <property type="entry name" value="PRK11412.1"/>
    <property type="match status" value="1"/>
</dbReference>
<evidence type="ECO:0000313" key="8">
    <source>
        <dbReference type="EMBL" id="SNX74818.1"/>
    </source>
</evidence>
<gene>
    <name evidence="8" type="ORF">SAMN05877753_11095</name>
</gene>
<dbReference type="PANTHER" id="PTHR42810:SF6">
    <property type="entry name" value="PURINE PERMEASE YBBY-RELATED"/>
    <property type="match status" value="1"/>
</dbReference>
<dbReference type="NCBIfam" id="NF037981">
    <property type="entry name" value="NCS2_1"/>
    <property type="match status" value="1"/>
</dbReference>
<feature type="transmembrane region" description="Helical" evidence="7">
    <location>
        <begin position="52"/>
        <end position="73"/>
    </location>
</feature>
<dbReference type="EMBL" id="OAOP01000010">
    <property type="protein sequence ID" value="SNX74818.1"/>
    <property type="molecule type" value="Genomic_DNA"/>
</dbReference>
<keyword evidence="9" id="KW-1185">Reference proteome</keyword>
<keyword evidence="5 7" id="KW-1133">Transmembrane helix</keyword>
<evidence type="ECO:0000256" key="1">
    <source>
        <dbReference type="ARBA" id="ARBA00004141"/>
    </source>
</evidence>
<dbReference type="GO" id="GO:0042907">
    <property type="term" value="F:xanthine transmembrane transporter activity"/>
    <property type="evidence" value="ECO:0007669"/>
    <property type="project" value="TreeGrafter"/>
</dbReference>